<keyword evidence="4 9" id="KW-0175">Coiled coil</keyword>
<dbReference type="InterPro" id="IPR027417">
    <property type="entry name" value="P-loop_NTPase"/>
</dbReference>
<evidence type="ECO:0000259" key="11">
    <source>
        <dbReference type="PROSITE" id="PS51719"/>
    </source>
</evidence>
<dbReference type="EMBL" id="JAKKPZ010000083">
    <property type="protein sequence ID" value="KAI1703388.1"/>
    <property type="molecule type" value="Genomic_DNA"/>
</dbReference>
<sequence>MSLNGDISRKPSQMSNRGVDVGFANFPHQVFRRCIKNGFEFNLMVVGQSGLGKSTFLNSLFLAEVHDQKAEPSKAIPSTVKIESKTMKIVENDVRVTITFIDTPGFGDLVDNSNCWDSIVQYIEGNFSKYLNEETKIERSPVIEDQRVHLCLYFIAPTGHSLKALDLECMRALQDRVNIIPVIAKADTLTAEEMSQFKQNILNDIKKHEIRLYKFPDEEHTDLEIKGKTATRDYRTRIPFAVIGSNLLKEVDKNRRARVREYPWGIVEVENLAHNDFIALRDMIIRNNLIDLIEVTKIVHYENFRVRKLTNNKMGNLSDTSDPFTSLEQERKNLEKEVEEARSTKERIFREKVAARERNLDERALAMDEQEKENENLLNEKRAELDKIMEEVAELRKANGINMSDSGSTISRYSPNEKKKKTGTIHGIFHRSNN</sequence>
<dbReference type="Proteomes" id="UP001201812">
    <property type="component" value="Unassembled WGS sequence"/>
</dbReference>
<dbReference type="InterPro" id="IPR016491">
    <property type="entry name" value="Septin"/>
</dbReference>
<dbReference type="PIRSF" id="PIRSF006698">
    <property type="entry name" value="Septin"/>
    <property type="match status" value="1"/>
</dbReference>
<evidence type="ECO:0000256" key="6">
    <source>
        <dbReference type="ARBA" id="ARBA00023306"/>
    </source>
</evidence>
<evidence type="ECO:0000313" key="12">
    <source>
        <dbReference type="EMBL" id="KAI1703388.1"/>
    </source>
</evidence>
<evidence type="ECO:0000256" key="1">
    <source>
        <dbReference type="ARBA" id="ARBA00004626"/>
    </source>
</evidence>
<organism evidence="12 13">
    <name type="scientific">Ditylenchus destructor</name>
    <dbReference type="NCBI Taxonomy" id="166010"/>
    <lineage>
        <taxon>Eukaryota</taxon>
        <taxon>Metazoa</taxon>
        <taxon>Ecdysozoa</taxon>
        <taxon>Nematoda</taxon>
        <taxon>Chromadorea</taxon>
        <taxon>Rhabditida</taxon>
        <taxon>Tylenchina</taxon>
        <taxon>Tylenchomorpha</taxon>
        <taxon>Sphaerularioidea</taxon>
        <taxon>Anguinidae</taxon>
        <taxon>Anguininae</taxon>
        <taxon>Ditylenchus</taxon>
    </lineage>
</organism>
<dbReference type="PROSITE" id="PS51719">
    <property type="entry name" value="G_SEPTIN"/>
    <property type="match status" value="1"/>
</dbReference>
<dbReference type="SUPFAM" id="SSF52540">
    <property type="entry name" value="P-loop containing nucleoside triphosphate hydrolases"/>
    <property type="match status" value="1"/>
</dbReference>
<dbReference type="GO" id="GO:0005856">
    <property type="term" value="C:cytoskeleton"/>
    <property type="evidence" value="ECO:0007669"/>
    <property type="project" value="UniProtKB-ARBA"/>
</dbReference>
<keyword evidence="6" id="KW-0131">Cell cycle</keyword>
<keyword evidence="2" id="KW-0132">Cell division</keyword>
<dbReference type="GO" id="GO:0051301">
    <property type="term" value="P:cell division"/>
    <property type="evidence" value="ECO:0007669"/>
    <property type="project" value="UniProtKB-KW"/>
</dbReference>
<evidence type="ECO:0000256" key="4">
    <source>
        <dbReference type="ARBA" id="ARBA00023054"/>
    </source>
</evidence>
<evidence type="ECO:0000256" key="5">
    <source>
        <dbReference type="ARBA" id="ARBA00023134"/>
    </source>
</evidence>
<dbReference type="CDD" id="cd01850">
    <property type="entry name" value="CDC_Septin"/>
    <property type="match status" value="1"/>
</dbReference>
<evidence type="ECO:0000256" key="8">
    <source>
        <dbReference type="RuleBase" id="RU004560"/>
    </source>
</evidence>
<dbReference type="AlphaFoldDB" id="A0AAD4MR43"/>
<gene>
    <name evidence="12" type="ORF">DdX_14927</name>
</gene>
<dbReference type="PANTHER" id="PTHR18884">
    <property type="entry name" value="SEPTIN"/>
    <property type="match status" value="1"/>
</dbReference>
<dbReference type="InterPro" id="IPR030379">
    <property type="entry name" value="G_SEPTIN_dom"/>
</dbReference>
<keyword evidence="13" id="KW-1185">Reference proteome</keyword>
<evidence type="ECO:0000256" key="9">
    <source>
        <dbReference type="SAM" id="Coils"/>
    </source>
</evidence>
<dbReference type="GO" id="GO:0005525">
    <property type="term" value="F:GTP binding"/>
    <property type="evidence" value="ECO:0007669"/>
    <property type="project" value="UniProtKB-UniRule"/>
</dbReference>
<comment type="caution">
    <text evidence="12">The sequence shown here is derived from an EMBL/GenBank/DDBJ whole genome shotgun (WGS) entry which is preliminary data.</text>
</comment>
<evidence type="ECO:0000256" key="7">
    <source>
        <dbReference type="PIRNR" id="PIRNR006698"/>
    </source>
</evidence>
<dbReference type="Pfam" id="PF00735">
    <property type="entry name" value="Septin"/>
    <property type="match status" value="1"/>
</dbReference>
<name>A0AAD4MR43_9BILA</name>
<accession>A0AAD4MR43</accession>
<dbReference type="GO" id="GO:0032154">
    <property type="term" value="C:cleavage furrow"/>
    <property type="evidence" value="ECO:0007669"/>
    <property type="project" value="UniProtKB-SubCell"/>
</dbReference>
<dbReference type="Gene3D" id="3.40.50.300">
    <property type="entry name" value="P-loop containing nucleotide triphosphate hydrolases"/>
    <property type="match status" value="1"/>
</dbReference>
<evidence type="ECO:0000256" key="2">
    <source>
        <dbReference type="ARBA" id="ARBA00022618"/>
    </source>
</evidence>
<comment type="similarity">
    <text evidence="7 8">Belongs to the TRAFAC class TrmE-Era-EngA-EngB-Septin-like GTPase superfamily. Septin GTPase family.</text>
</comment>
<evidence type="ECO:0000256" key="10">
    <source>
        <dbReference type="SAM" id="MobiDB-lite"/>
    </source>
</evidence>
<proteinExistence type="inferred from homology"/>
<dbReference type="FunFam" id="3.40.50.300:FF:000162">
    <property type="entry name" value="septin-7 isoform X1"/>
    <property type="match status" value="1"/>
</dbReference>
<feature type="coiled-coil region" evidence="9">
    <location>
        <begin position="324"/>
        <end position="398"/>
    </location>
</feature>
<feature type="region of interest" description="Disordered" evidence="10">
    <location>
        <begin position="406"/>
        <end position="434"/>
    </location>
</feature>
<keyword evidence="3 8" id="KW-0547">Nucleotide-binding</keyword>
<keyword evidence="5 8" id="KW-0342">GTP-binding</keyword>
<evidence type="ECO:0000256" key="3">
    <source>
        <dbReference type="ARBA" id="ARBA00022741"/>
    </source>
</evidence>
<comment type="subcellular location">
    <subcellularLocation>
        <location evidence="1">Cleavage furrow</location>
    </subcellularLocation>
</comment>
<feature type="domain" description="Septin-type G" evidence="11">
    <location>
        <begin position="37"/>
        <end position="311"/>
    </location>
</feature>
<reference evidence="12" key="1">
    <citation type="submission" date="2022-01" db="EMBL/GenBank/DDBJ databases">
        <title>Genome Sequence Resource for Two Populations of Ditylenchus destructor, the Migratory Endoparasitic Phytonematode.</title>
        <authorList>
            <person name="Zhang H."/>
            <person name="Lin R."/>
            <person name="Xie B."/>
        </authorList>
    </citation>
    <scope>NUCLEOTIDE SEQUENCE</scope>
    <source>
        <strain evidence="12">BazhouSP</strain>
    </source>
</reference>
<protein>
    <recommendedName>
        <fullName evidence="7">Septin</fullName>
    </recommendedName>
</protein>
<evidence type="ECO:0000313" key="13">
    <source>
        <dbReference type="Proteomes" id="UP001201812"/>
    </source>
</evidence>